<feature type="chain" id="PRO_5005109545" description="Purple acid phosphatase" evidence="4">
    <location>
        <begin position="18"/>
        <end position="480"/>
    </location>
</feature>
<evidence type="ECO:0000256" key="2">
    <source>
        <dbReference type="ARBA" id="ARBA00022801"/>
    </source>
</evidence>
<dbReference type="Gene3D" id="3.60.21.10">
    <property type="match status" value="1"/>
</dbReference>
<dbReference type="PANTHER" id="PTHR22953">
    <property type="entry name" value="ACID PHOSPHATASE RELATED"/>
    <property type="match status" value="1"/>
</dbReference>
<keyword evidence="3" id="KW-0325">Glycoprotein</keyword>
<sequence>MVIRFLALLPLAVAATSRPVSQVHLALTNAVQNCTDGVAVSFASATAAPYHVEYTIAGSHESWVVVSKPSETYAVAHGKYSYLSPHLHTAYLCTLRPNTRYAYTIVHGGKSNTFLTPPAIGTDDVATMLSVVGDPGDTTESSATLQMLASPYRGLHPHALLIAGDYSYANGEHTVWDKWFSLQEGVLSAVPTLGINGNHETVVGDGHAAPRPLAWDIPSEDYLGYLKRVVTPLSPESRSLRRTYYSFDVGLVHLVFLDDYVGSRGSHANSVGTPAWLVERTRQLTWLAADLAKVDRTKTPWVVVVKHNPYYNTWKDHQCQCSPTRFAIDNPDKCWHGSYVAGAPMYEPHCGLQAKLEPLYAQYGVDVVLAGHVHGYERTAPVYQNKVDPVRGAVYVTTGAGGNYEGHAGPRIPGPLPPWSLVVNNKVYGASKLVATRSSLQLLWFTNKDRDTPHDSVILPVRLHAQASPIMKHAKHVVVP</sequence>
<dbReference type="STRING" id="1202772.A0A0A7CN40"/>
<dbReference type="InterPro" id="IPR004843">
    <property type="entry name" value="Calcineurin-like_PHP"/>
</dbReference>
<dbReference type="InterPro" id="IPR008963">
    <property type="entry name" value="Purple_acid_Pase-like_N"/>
</dbReference>
<dbReference type="GO" id="GO:0046872">
    <property type="term" value="F:metal ion binding"/>
    <property type="evidence" value="ECO:0007669"/>
    <property type="project" value="InterPro"/>
</dbReference>
<reference evidence="7 9" key="1">
    <citation type="journal article" date="2014" name="Genome Biol. Evol.">
        <title>The secreted proteins of Achlya hypogyna and Thraustotheca clavata identify the ancestral oomycete secretome and reveal gene acquisitions by horizontal gene transfer.</title>
        <authorList>
            <person name="Misner I."/>
            <person name="Blouin N."/>
            <person name="Leonard G."/>
            <person name="Richards T.A."/>
            <person name="Lane C.E."/>
        </authorList>
    </citation>
    <scope>NUCLEOTIDE SEQUENCE</scope>
    <source>
        <strain evidence="7 9">ATCC 48635</strain>
    </source>
</reference>
<dbReference type="OrthoDB" id="45007at2759"/>
<keyword evidence="1 4" id="KW-0732">Signal</keyword>
<dbReference type="Proteomes" id="UP000243579">
    <property type="component" value="Unassembled WGS sequence"/>
</dbReference>
<dbReference type="AlphaFoldDB" id="A0A0A7CN40"/>
<keyword evidence="9" id="KW-1185">Reference proteome</keyword>
<dbReference type="InterPro" id="IPR039331">
    <property type="entry name" value="PAPs-like"/>
</dbReference>
<dbReference type="Gene3D" id="2.60.40.380">
    <property type="entry name" value="Purple acid phosphatase-like, N-terminal"/>
    <property type="match status" value="1"/>
</dbReference>
<dbReference type="CDD" id="cd00839">
    <property type="entry name" value="MPP_PAPs"/>
    <property type="match status" value="1"/>
</dbReference>
<feature type="signal peptide" evidence="4">
    <location>
        <begin position="1"/>
        <end position="17"/>
    </location>
</feature>
<evidence type="ECO:0000256" key="1">
    <source>
        <dbReference type="ARBA" id="ARBA00022729"/>
    </source>
</evidence>
<evidence type="ECO:0000313" key="9">
    <source>
        <dbReference type="Proteomes" id="UP000243579"/>
    </source>
</evidence>
<dbReference type="SUPFAM" id="SSF49363">
    <property type="entry name" value="Purple acid phosphatase, N-terminal domain"/>
    <property type="match status" value="1"/>
</dbReference>
<comment type="catalytic activity">
    <reaction evidence="4">
        <text>a phosphate monoester + H2O = an alcohol + phosphate</text>
        <dbReference type="Rhea" id="RHEA:15017"/>
        <dbReference type="ChEBI" id="CHEBI:15377"/>
        <dbReference type="ChEBI" id="CHEBI:30879"/>
        <dbReference type="ChEBI" id="CHEBI:43474"/>
        <dbReference type="ChEBI" id="CHEBI:67140"/>
        <dbReference type="EC" id="3.1.3.2"/>
    </reaction>
</comment>
<comment type="similarity">
    <text evidence="4">Belongs to the metallophosphoesterase superfamily. Purple acid phosphatase family.</text>
</comment>
<dbReference type="EMBL" id="KM038419">
    <property type="protein sequence ID" value="AIG55880.1"/>
    <property type="molecule type" value="Genomic_DNA"/>
</dbReference>
<protein>
    <recommendedName>
        <fullName evidence="4">Purple acid phosphatase</fullName>
        <ecNumber evidence="4">3.1.3.2</ecNumber>
    </recommendedName>
</protein>
<evidence type="ECO:0000259" key="6">
    <source>
        <dbReference type="Pfam" id="PF14008"/>
    </source>
</evidence>
<feature type="domain" description="Calcineurin-like phosphoesterase" evidence="5">
    <location>
        <begin position="145"/>
        <end position="376"/>
    </location>
</feature>
<dbReference type="Pfam" id="PF00149">
    <property type="entry name" value="Metallophos"/>
    <property type="match status" value="1"/>
</dbReference>
<evidence type="ECO:0000313" key="7">
    <source>
        <dbReference type="EMBL" id="AIG55880.1"/>
    </source>
</evidence>
<dbReference type="SUPFAM" id="SSF56300">
    <property type="entry name" value="Metallo-dependent phosphatases"/>
    <property type="match status" value="1"/>
</dbReference>
<dbReference type="InterPro" id="IPR041792">
    <property type="entry name" value="MPP_PAP"/>
</dbReference>
<dbReference type="GO" id="GO:0003993">
    <property type="term" value="F:acid phosphatase activity"/>
    <property type="evidence" value="ECO:0007669"/>
    <property type="project" value="UniProtKB-EC"/>
</dbReference>
<accession>A0A0A7CN40</accession>
<evidence type="ECO:0000259" key="5">
    <source>
        <dbReference type="Pfam" id="PF00149"/>
    </source>
</evidence>
<evidence type="ECO:0000313" key="8">
    <source>
        <dbReference type="EMBL" id="OQS00807.1"/>
    </source>
</evidence>
<dbReference type="InterPro" id="IPR029052">
    <property type="entry name" value="Metallo-depent_PP-like"/>
</dbReference>
<evidence type="ECO:0000256" key="3">
    <source>
        <dbReference type="ARBA" id="ARBA00023180"/>
    </source>
</evidence>
<dbReference type="InterPro" id="IPR025733">
    <property type="entry name" value="PAPs_C"/>
</dbReference>
<gene>
    <name evidence="8" type="ORF">ACHHYP_02589</name>
</gene>
<keyword evidence="2 4" id="KW-0378">Hydrolase</keyword>
<feature type="domain" description="Purple acid phosphatase C-terminal" evidence="6">
    <location>
        <begin position="393"/>
        <end position="456"/>
    </location>
</feature>
<proteinExistence type="inferred from homology"/>
<evidence type="ECO:0000256" key="4">
    <source>
        <dbReference type="RuleBase" id="RU361203"/>
    </source>
</evidence>
<dbReference type="EC" id="3.1.3.2" evidence="4"/>
<dbReference type="PANTHER" id="PTHR22953:SF153">
    <property type="entry name" value="PURPLE ACID PHOSPHATASE"/>
    <property type="match status" value="1"/>
</dbReference>
<name>A0A0A7CN40_ACHHY</name>
<dbReference type="EMBL" id="JNBR01000023">
    <property type="protein sequence ID" value="OQS00807.1"/>
    <property type="molecule type" value="Genomic_DNA"/>
</dbReference>
<dbReference type="Pfam" id="PF14008">
    <property type="entry name" value="Metallophos_C"/>
    <property type="match status" value="1"/>
</dbReference>
<organism evidence="7">
    <name type="scientific">Achlya hypogyna</name>
    <name type="common">Oomycete</name>
    <name type="synonym">Protoachlya hypogyna</name>
    <dbReference type="NCBI Taxonomy" id="1202772"/>
    <lineage>
        <taxon>Eukaryota</taxon>
        <taxon>Sar</taxon>
        <taxon>Stramenopiles</taxon>
        <taxon>Oomycota</taxon>
        <taxon>Saprolegniomycetes</taxon>
        <taxon>Saprolegniales</taxon>
        <taxon>Achlyaceae</taxon>
        <taxon>Achlya</taxon>
    </lineage>
</organism>